<organism evidence="2 3">
    <name type="scientific">Electrophorus voltai</name>
    <dbReference type="NCBI Taxonomy" id="2609070"/>
    <lineage>
        <taxon>Eukaryota</taxon>
        <taxon>Metazoa</taxon>
        <taxon>Chordata</taxon>
        <taxon>Craniata</taxon>
        <taxon>Vertebrata</taxon>
        <taxon>Euteleostomi</taxon>
        <taxon>Actinopterygii</taxon>
        <taxon>Neopterygii</taxon>
        <taxon>Teleostei</taxon>
        <taxon>Ostariophysi</taxon>
        <taxon>Gymnotiformes</taxon>
        <taxon>Gymnotoidei</taxon>
        <taxon>Gymnotidae</taxon>
        <taxon>Electrophorus</taxon>
    </lineage>
</organism>
<keyword evidence="3" id="KW-1185">Reference proteome</keyword>
<dbReference type="Proteomes" id="UP001239994">
    <property type="component" value="Unassembled WGS sequence"/>
</dbReference>
<sequence>MLPRQRRATRVKKAARARKDFNACTKRGKVRPTARNQTSSAFDHAWPGIGRHLPPSLILISNGQRSSAGFRHPLTPEHQAVVGGARNAQPKWNFGGMWISRTAGQERAGAALLVEEPLSKAARL</sequence>
<accession>A0AAD8ZKZ7</accession>
<feature type="compositionally biased region" description="Basic residues" evidence="1">
    <location>
        <begin position="1"/>
        <end position="16"/>
    </location>
</feature>
<feature type="region of interest" description="Disordered" evidence="1">
    <location>
        <begin position="1"/>
        <end position="20"/>
    </location>
</feature>
<name>A0AAD8ZKZ7_9TELE</name>
<dbReference type="EMBL" id="JAROKS010000009">
    <property type="protein sequence ID" value="KAK1800947.1"/>
    <property type="molecule type" value="Genomic_DNA"/>
</dbReference>
<reference evidence="2" key="1">
    <citation type="submission" date="2023-03" db="EMBL/GenBank/DDBJ databases">
        <title>Electrophorus voltai genome.</title>
        <authorList>
            <person name="Bian C."/>
        </authorList>
    </citation>
    <scope>NUCLEOTIDE SEQUENCE</scope>
    <source>
        <strain evidence="2">CB-2022</strain>
        <tissue evidence="2">Muscle</tissue>
    </source>
</reference>
<evidence type="ECO:0000256" key="1">
    <source>
        <dbReference type="SAM" id="MobiDB-lite"/>
    </source>
</evidence>
<comment type="caution">
    <text evidence="2">The sequence shown here is derived from an EMBL/GenBank/DDBJ whole genome shotgun (WGS) entry which is preliminary data.</text>
</comment>
<proteinExistence type="predicted"/>
<gene>
    <name evidence="2" type="ORF">P4O66_004704</name>
</gene>
<evidence type="ECO:0000313" key="2">
    <source>
        <dbReference type="EMBL" id="KAK1800947.1"/>
    </source>
</evidence>
<protein>
    <submittedName>
        <fullName evidence="2">Uncharacterized protein</fullName>
    </submittedName>
</protein>
<dbReference type="AlphaFoldDB" id="A0AAD8ZKZ7"/>
<feature type="region of interest" description="Disordered" evidence="1">
    <location>
        <begin position="26"/>
        <end position="47"/>
    </location>
</feature>
<evidence type="ECO:0000313" key="3">
    <source>
        <dbReference type="Proteomes" id="UP001239994"/>
    </source>
</evidence>